<accession>A0A7W8LNN6</accession>
<keyword evidence="1" id="KW-0732">Signal</keyword>
<comment type="caution">
    <text evidence="2">The sequence shown here is derived from an EMBL/GenBank/DDBJ whole genome shotgun (WGS) entry which is preliminary data.</text>
</comment>
<dbReference type="Proteomes" id="UP000525389">
    <property type="component" value="Unassembled WGS sequence"/>
</dbReference>
<evidence type="ECO:0000313" key="3">
    <source>
        <dbReference type="Proteomes" id="UP000525389"/>
    </source>
</evidence>
<dbReference type="EMBL" id="JACHFN010000001">
    <property type="protein sequence ID" value="MBB5232819.1"/>
    <property type="molecule type" value="Genomic_DNA"/>
</dbReference>
<feature type="chain" id="PRO_5031184542" description="Lipoprotein" evidence="1">
    <location>
        <begin position="24"/>
        <end position="228"/>
    </location>
</feature>
<keyword evidence="3" id="KW-1185">Reference proteome</keyword>
<name>A0A7W8LNN6_9DEIO</name>
<evidence type="ECO:0000313" key="2">
    <source>
        <dbReference type="EMBL" id="MBB5232819.1"/>
    </source>
</evidence>
<reference evidence="2 3" key="1">
    <citation type="submission" date="2020-08" db="EMBL/GenBank/DDBJ databases">
        <title>Genomic Encyclopedia of Type Strains, Phase IV (KMG-IV): sequencing the most valuable type-strain genomes for metagenomic binning, comparative biology and taxonomic classification.</title>
        <authorList>
            <person name="Goeker M."/>
        </authorList>
    </citation>
    <scope>NUCLEOTIDE SEQUENCE [LARGE SCALE GENOMIC DNA]</scope>
    <source>
        <strain evidence="2 3">DSM 101791</strain>
    </source>
</reference>
<dbReference type="RefSeq" id="WP_184024332.1">
    <property type="nucleotide sequence ID" value="NZ_JACHFN010000001.1"/>
</dbReference>
<evidence type="ECO:0008006" key="4">
    <source>
        <dbReference type="Google" id="ProtNLM"/>
    </source>
</evidence>
<evidence type="ECO:0000256" key="1">
    <source>
        <dbReference type="SAM" id="SignalP"/>
    </source>
</evidence>
<protein>
    <recommendedName>
        <fullName evidence="4">Lipoprotein</fullName>
    </recommendedName>
</protein>
<feature type="signal peptide" evidence="1">
    <location>
        <begin position="1"/>
        <end position="23"/>
    </location>
</feature>
<gene>
    <name evidence="2" type="ORF">HNQ09_000236</name>
</gene>
<dbReference type="AlphaFoldDB" id="A0A7W8LNN6"/>
<organism evidence="2 3">
    <name type="scientific">Deinococcus budaensis</name>
    <dbReference type="NCBI Taxonomy" id="1665626"/>
    <lineage>
        <taxon>Bacteria</taxon>
        <taxon>Thermotogati</taxon>
        <taxon>Deinococcota</taxon>
        <taxon>Deinococci</taxon>
        <taxon>Deinococcales</taxon>
        <taxon>Deinococcaceae</taxon>
        <taxon>Deinococcus</taxon>
    </lineage>
</organism>
<sequence>MKTLTRPALLVGAALALSACGSARLPPAPENQPPVAAVRGEIANWAGTGTVTLPGPAGQALASAEVAADGSFSLALPTEGALTGAGALRDSASALAQLGCTGTLSSSTPAARGYGFLALNARSSAQAQTIVAATVDFSYLPPRARLQGYAWLYADQATRLTGTLDCGNLLGLPRAAVTVNVQAKQGWNVLGIVLDASSGLGGISARGTIGDTADTRTVWRDQSGLIEW</sequence>
<dbReference type="PROSITE" id="PS51257">
    <property type="entry name" value="PROKAR_LIPOPROTEIN"/>
    <property type="match status" value="1"/>
</dbReference>
<proteinExistence type="predicted"/>